<evidence type="ECO:0000256" key="4">
    <source>
        <dbReference type="ARBA" id="ARBA00022801"/>
    </source>
</evidence>
<feature type="region of interest" description="Disordered" evidence="7">
    <location>
        <begin position="1"/>
        <end position="39"/>
    </location>
</feature>
<protein>
    <submittedName>
        <fullName evidence="10">Phosphatase PAP2 family protein</fullName>
    </submittedName>
</protein>
<reference evidence="10 11" key="1">
    <citation type="submission" date="2017-10" db="EMBL/GenBank/DDBJ databases">
        <title>Genome announcement of Methylocella silvestris TVC from permafrost.</title>
        <authorList>
            <person name="Wang J."/>
            <person name="Geng K."/>
            <person name="Ul-Haque F."/>
            <person name="Crombie A.T."/>
            <person name="Street L.E."/>
            <person name="Wookey P.A."/>
            <person name="Murrell J.C."/>
            <person name="Pratscher J."/>
        </authorList>
    </citation>
    <scope>NUCLEOTIDE SEQUENCE [LARGE SCALE GENOMIC DNA]</scope>
    <source>
        <strain evidence="10 11">TVC</strain>
    </source>
</reference>
<dbReference type="SUPFAM" id="SSF48317">
    <property type="entry name" value="Acid phosphatase/Vanadium-dependent haloperoxidase"/>
    <property type="match status" value="1"/>
</dbReference>
<feature type="transmembrane region" description="Helical" evidence="8">
    <location>
        <begin position="198"/>
        <end position="218"/>
    </location>
</feature>
<evidence type="ECO:0000256" key="6">
    <source>
        <dbReference type="ARBA" id="ARBA00023136"/>
    </source>
</evidence>
<keyword evidence="4" id="KW-0378">Hydrolase</keyword>
<dbReference type="EMBL" id="PDZR01000002">
    <property type="protein sequence ID" value="PNG27211.1"/>
    <property type="molecule type" value="Genomic_DNA"/>
</dbReference>
<keyword evidence="5 8" id="KW-1133">Transmembrane helix</keyword>
<evidence type="ECO:0000313" key="10">
    <source>
        <dbReference type="EMBL" id="PNG27211.1"/>
    </source>
</evidence>
<dbReference type="Pfam" id="PF01569">
    <property type="entry name" value="PAP2"/>
    <property type="match status" value="1"/>
</dbReference>
<keyword evidence="2" id="KW-1003">Cell membrane</keyword>
<dbReference type="Proteomes" id="UP000236286">
    <property type="component" value="Unassembled WGS sequence"/>
</dbReference>
<keyword evidence="6 8" id="KW-0472">Membrane</keyword>
<evidence type="ECO:0000256" key="1">
    <source>
        <dbReference type="ARBA" id="ARBA00004651"/>
    </source>
</evidence>
<dbReference type="CDD" id="cd01610">
    <property type="entry name" value="PAP2_like"/>
    <property type="match status" value="1"/>
</dbReference>
<evidence type="ECO:0000256" key="3">
    <source>
        <dbReference type="ARBA" id="ARBA00022692"/>
    </source>
</evidence>
<dbReference type="PANTHER" id="PTHR14969:SF62">
    <property type="entry name" value="DECAPRENYLPHOSPHORYL-5-PHOSPHORIBOSE PHOSPHATASE RV3807C-RELATED"/>
    <property type="match status" value="1"/>
</dbReference>
<comment type="caution">
    <text evidence="10">The sequence shown here is derived from an EMBL/GenBank/DDBJ whole genome shotgun (WGS) entry which is preliminary data.</text>
</comment>
<evidence type="ECO:0000259" key="9">
    <source>
        <dbReference type="SMART" id="SM00014"/>
    </source>
</evidence>
<evidence type="ECO:0000256" key="8">
    <source>
        <dbReference type="SAM" id="Phobius"/>
    </source>
</evidence>
<dbReference type="GO" id="GO:0005886">
    <property type="term" value="C:plasma membrane"/>
    <property type="evidence" value="ECO:0007669"/>
    <property type="project" value="UniProtKB-SubCell"/>
</dbReference>
<evidence type="ECO:0000256" key="7">
    <source>
        <dbReference type="SAM" id="MobiDB-lite"/>
    </source>
</evidence>
<dbReference type="PANTHER" id="PTHR14969">
    <property type="entry name" value="SPHINGOSINE-1-PHOSPHATE PHOSPHOHYDROLASE"/>
    <property type="match status" value="1"/>
</dbReference>
<organism evidence="10 11">
    <name type="scientific">Methylocella silvestris</name>
    <dbReference type="NCBI Taxonomy" id="199596"/>
    <lineage>
        <taxon>Bacteria</taxon>
        <taxon>Pseudomonadati</taxon>
        <taxon>Pseudomonadota</taxon>
        <taxon>Alphaproteobacteria</taxon>
        <taxon>Hyphomicrobiales</taxon>
        <taxon>Beijerinckiaceae</taxon>
        <taxon>Methylocella</taxon>
    </lineage>
</organism>
<comment type="subcellular location">
    <subcellularLocation>
        <location evidence="1">Cell membrane</location>
        <topology evidence="1">Multi-pass membrane protein</topology>
    </subcellularLocation>
</comment>
<name>A0A2J7TKB6_METSI</name>
<keyword evidence="3 8" id="KW-0812">Transmembrane</keyword>
<evidence type="ECO:0000256" key="2">
    <source>
        <dbReference type="ARBA" id="ARBA00022475"/>
    </source>
</evidence>
<dbReference type="GO" id="GO:0016787">
    <property type="term" value="F:hydrolase activity"/>
    <property type="evidence" value="ECO:0007669"/>
    <property type="project" value="UniProtKB-KW"/>
</dbReference>
<evidence type="ECO:0000256" key="5">
    <source>
        <dbReference type="ARBA" id="ARBA00022989"/>
    </source>
</evidence>
<accession>A0A2J7TKB6</accession>
<feature type="transmembrane region" description="Helical" evidence="8">
    <location>
        <begin position="161"/>
        <end position="186"/>
    </location>
</feature>
<dbReference type="InterPro" id="IPR000326">
    <property type="entry name" value="PAP2/HPO"/>
</dbReference>
<dbReference type="OrthoDB" id="9780507at2"/>
<feature type="domain" description="Phosphatidic acid phosphatase type 2/haloperoxidase" evidence="9">
    <location>
        <begin position="103"/>
        <end position="213"/>
    </location>
</feature>
<dbReference type="Gene3D" id="1.20.144.10">
    <property type="entry name" value="Phosphatidic acid phosphatase type 2/haloperoxidase"/>
    <property type="match status" value="1"/>
</dbReference>
<dbReference type="AlphaFoldDB" id="A0A2J7TKB6"/>
<sequence>MPRMTEKASTADRLDADGAKGERVAEAPARPLPRQGGRGGRIWAVSKQRLSSADLGAVRFFSRSARWRVGRTSAVLISRLGNGWIYPILALMIVEHFGSKGGRVILAAGLNAGLLHCLYPLIKRMIGRPRPFRMDARVLSLSGVLDEHSFPSGHAMTLCGVLVPIVLAWPDCLPAALALLLLMGWARIATGHHYPSDICAGAAFGFILSYPLSVWALAV</sequence>
<feature type="compositionally biased region" description="Basic and acidic residues" evidence="7">
    <location>
        <begin position="1"/>
        <end position="25"/>
    </location>
</feature>
<dbReference type="InterPro" id="IPR036938">
    <property type="entry name" value="PAP2/HPO_sf"/>
</dbReference>
<evidence type="ECO:0000313" key="11">
    <source>
        <dbReference type="Proteomes" id="UP000236286"/>
    </source>
</evidence>
<gene>
    <name evidence="10" type="ORF">CR492_03750</name>
</gene>
<dbReference type="SMART" id="SM00014">
    <property type="entry name" value="acidPPc"/>
    <property type="match status" value="1"/>
</dbReference>
<feature type="transmembrane region" description="Helical" evidence="8">
    <location>
        <begin position="104"/>
        <end position="122"/>
    </location>
</feature>
<proteinExistence type="predicted"/>